<proteinExistence type="predicted"/>
<dbReference type="SUPFAM" id="SSF48452">
    <property type="entry name" value="TPR-like"/>
    <property type="match status" value="1"/>
</dbReference>
<feature type="non-terminal residue" evidence="2">
    <location>
        <position position="1"/>
    </location>
</feature>
<dbReference type="InterPro" id="IPR026270">
    <property type="entry name" value="SRP72"/>
</dbReference>
<feature type="region of interest" description="Disordered" evidence="1">
    <location>
        <begin position="421"/>
        <end position="464"/>
    </location>
</feature>
<feature type="compositionally biased region" description="Low complexity" evidence="1">
    <location>
        <begin position="381"/>
        <end position="390"/>
    </location>
</feature>
<sequence length="685" mass="75275">YDKVLRPRPGQAGEVDVTVLAVACNNVVALRSEGKSLFDSLKRINVASKESLEHKLTRKQTVEIAANKCLLLLQAHRTEEARQELERLRKSCPGHPRVAVVQAAIAHKEKKPKACEEILQAFVKEHGGHEEVILPLSQLYAQTQRHDLAVEVLAKLPLSSRAQPTTVGAIVSLHQRLKNPEKGVVCLREAIEYWTKEEDEMTLGQVLRIAARLALQLKDRAFAAEGAEGRALARGSGDERLPAFRKARNAECAAEIVAPETCSEIPLPGGEGTTSVSPLKHLEAMAAGLGAGTALITCVRATGPLGLDRVLPVLHQAMSSIDDADVNLDNIFTEAFILFCMACNKFLAYRPLFLVESPQIDRARSSCGKYPERMCPPPLTPATAEAAGLLPPRPPSSGTPRQSVLASSRLRQLRVFCAGSRSRSERGPVEATGPFSQESPREGRSPYAREGRGMAHEREDEDELSDAVAPLRLESPFIGGGFAPMILSQKASEKSVLQINIPLLQSNSVRERSSNDIAAAAEAANITFRKTPEKTNQEAWCGNFKSMTFDEVAQDLKLLRGRPSELKVAASRLEVYSDFTEATESWTATALTEQQRNRMRREREHVVRASRPASPKRVLHGHERVSQLQERWVGNLDDPENDSEMTPNAVMSLLQRVEILDGKVITAEAVKRLMEAMMDGQPIIE</sequence>
<evidence type="ECO:0000313" key="3">
    <source>
        <dbReference type="Proteomes" id="UP000654075"/>
    </source>
</evidence>
<gene>
    <name evidence="2" type="ORF">PGLA1383_LOCUS14591</name>
</gene>
<feature type="region of interest" description="Disordered" evidence="1">
    <location>
        <begin position="378"/>
        <end position="405"/>
    </location>
</feature>
<feature type="region of interest" description="Disordered" evidence="1">
    <location>
        <begin position="597"/>
        <end position="622"/>
    </location>
</feature>
<feature type="compositionally biased region" description="Basic and acidic residues" evidence="1">
    <location>
        <begin position="439"/>
        <end position="458"/>
    </location>
</feature>
<evidence type="ECO:0000313" key="2">
    <source>
        <dbReference type="EMBL" id="CAE8596121.1"/>
    </source>
</evidence>
<dbReference type="InterPro" id="IPR011990">
    <property type="entry name" value="TPR-like_helical_dom_sf"/>
</dbReference>
<dbReference type="GO" id="GO:0043022">
    <property type="term" value="F:ribosome binding"/>
    <property type="evidence" value="ECO:0007669"/>
    <property type="project" value="TreeGrafter"/>
</dbReference>
<protein>
    <submittedName>
        <fullName evidence="2">Uncharacterized protein</fullName>
    </submittedName>
</protein>
<organism evidence="2 3">
    <name type="scientific">Polarella glacialis</name>
    <name type="common">Dinoflagellate</name>
    <dbReference type="NCBI Taxonomy" id="89957"/>
    <lineage>
        <taxon>Eukaryota</taxon>
        <taxon>Sar</taxon>
        <taxon>Alveolata</taxon>
        <taxon>Dinophyceae</taxon>
        <taxon>Suessiales</taxon>
        <taxon>Suessiaceae</taxon>
        <taxon>Polarella</taxon>
    </lineage>
</organism>
<comment type="caution">
    <text evidence="2">The sequence shown here is derived from an EMBL/GenBank/DDBJ whole genome shotgun (WGS) entry which is preliminary data.</text>
</comment>
<accession>A0A813E6M0</accession>
<name>A0A813E6M0_POLGL</name>
<dbReference type="PANTHER" id="PTHR14094:SF9">
    <property type="entry name" value="SIGNAL RECOGNITION PARTICLE SUBUNIT SRP72"/>
    <property type="match status" value="1"/>
</dbReference>
<dbReference type="GO" id="GO:0005786">
    <property type="term" value="C:signal recognition particle, endoplasmic reticulum targeting"/>
    <property type="evidence" value="ECO:0007669"/>
    <property type="project" value="TreeGrafter"/>
</dbReference>
<dbReference type="GO" id="GO:0008312">
    <property type="term" value="F:7S RNA binding"/>
    <property type="evidence" value="ECO:0007669"/>
    <property type="project" value="TreeGrafter"/>
</dbReference>
<dbReference type="EMBL" id="CAJNNV010008364">
    <property type="protein sequence ID" value="CAE8596121.1"/>
    <property type="molecule type" value="Genomic_DNA"/>
</dbReference>
<dbReference type="Gene3D" id="1.25.40.10">
    <property type="entry name" value="Tetratricopeptide repeat domain"/>
    <property type="match status" value="1"/>
</dbReference>
<reference evidence="2" key="1">
    <citation type="submission" date="2021-02" db="EMBL/GenBank/DDBJ databases">
        <authorList>
            <person name="Dougan E. K."/>
            <person name="Rhodes N."/>
            <person name="Thang M."/>
            <person name="Chan C."/>
        </authorList>
    </citation>
    <scope>NUCLEOTIDE SEQUENCE</scope>
</reference>
<feature type="non-terminal residue" evidence="2">
    <location>
        <position position="685"/>
    </location>
</feature>
<keyword evidence="3" id="KW-1185">Reference proteome</keyword>
<evidence type="ECO:0000256" key="1">
    <source>
        <dbReference type="SAM" id="MobiDB-lite"/>
    </source>
</evidence>
<dbReference type="AlphaFoldDB" id="A0A813E6M0"/>
<dbReference type="PANTHER" id="PTHR14094">
    <property type="entry name" value="SIGNAL RECOGNITION PARTICLE 72"/>
    <property type="match status" value="1"/>
</dbReference>
<dbReference type="OrthoDB" id="10287918at2759"/>
<dbReference type="GO" id="GO:0006614">
    <property type="term" value="P:SRP-dependent cotranslational protein targeting to membrane"/>
    <property type="evidence" value="ECO:0007669"/>
    <property type="project" value="InterPro"/>
</dbReference>
<dbReference type="Proteomes" id="UP000654075">
    <property type="component" value="Unassembled WGS sequence"/>
</dbReference>